<protein>
    <submittedName>
        <fullName evidence="1">Uncharacterized protein</fullName>
    </submittedName>
</protein>
<accession>A0A974DPX4</accession>
<evidence type="ECO:0000313" key="1">
    <source>
        <dbReference type="EMBL" id="OCT95395.1"/>
    </source>
</evidence>
<reference evidence="2" key="1">
    <citation type="journal article" date="2016" name="Nature">
        <title>Genome evolution in the allotetraploid frog Xenopus laevis.</title>
        <authorList>
            <person name="Session A.M."/>
            <person name="Uno Y."/>
            <person name="Kwon T."/>
            <person name="Chapman J.A."/>
            <person name="Toyoda A."/>
            <person name="Takahashi S."/>
            <person name="Fukui A."/>
            <person name="Hikosaka A."/>
            <person name="Suzuki A."/>
            <person name="Kondo M."/>
            <person name="van Heeringen S.J."/>
            <person name="Quigley I."/>
            <person name="Heinz S."/>
            <person name="Ogino H."/>
            <person name="Ochi H."/>
            <person name="Hellsten U."/>
            <person name="Lyons J.B."/>
            <person name="Simakov O."/>
            <person name="Putnam N."/>
            <person name="Stites J."/>
            <person name="Kuroki Y."/>
            <person name="Tanaka T."/>
            <person name="Michiue T."/>
            <person name="Watanabe M."/>
            <person name="Bogdanovic O."/>
            <person name="Lister R."/>
            <person name="Georgiou G."/>
            <person name="Paranjpe S.S."/>
            <person name="van Kruijsbergen I."/>
            <person name="Shu S."/>
            <person name="Carlson J."/>
            <person name="Kinoshita T."/>
            <person name="Ohta Y."/>
            <person name="Mawaribuchi S."/>
            <person name="Jenkins J."/>
            <person name="Grimwood J."/>
            <person name="Schmutz J."/>
            <person name="Mitros T."/>
            <person name="Mozaffari S.V."/>
            <person name="Suzuki Y."/>
            <person name="Haramoto Y."/>
            <person name="Yamamoto T.S."/>
            <person name="Takagi C."/>
            <person name="Heald R."/>
            <person name="Miller K."/>
            <person name="Haudenschild C."/>
            <person name="Kitzman J."/>
            <person name="Nakayama T."/>
            <person name="Izutsu Y."/>
            <person name="Robert J."/>
            <person name="Fortriede J."/>
            <person name="Burns K."/>
            <person name="Lotay V."/>
            <person name="Karimi K."/>
            <person name="Yasuoka Y."/>
            <person name="Dichmann D.S."/>
            <person name="Flajnik M.F."/>
            <person name="Houston D.W."/>
            <person name="Shendure J."/>
            <person name="DuPasquier L."/>
            <person name="Vize P.D."/>
            <person name="Zorn A.M."/>
            <person name="Ito M."/>
            <person name="Marcotte E.M."/>
            <person name="Wallingford J.B."/>
            <person name="Ito Y."/>
            <person name="Asashima M."/>
            <person name="Ueno N."/>
            <person name="Matsuda Y."/>
            <person name="Veenstra G.J."/>
            <person name="Fujiyama A."/>
            <person name="Harland R.M."/>
            <person name="Taira M."/>
            <person name="Rokhsar D.S."/>
        </authorList>
    </citation>
    <scope>NUCLEOTIDE SEQUENCE [LARGE SCALE GENOMIC DNA]</scope>
    <source>
        <strain evidence="2">J</strain>
    </source>
</reference>
<sequence length="137" mass="15451">MPLVSYHKGRAKGSSVTSSNLRIKKKAKETFLGVKSKGMYPCLNCTQCPFVYKGKQFVHPLTGLCRYGITTCETTQMVKSRISQHRSAINLGNTVLPVSKHLEKGHTSDQLKFMVLESVPPPLKRGLNRYYDLFLFL</sequence>
<proteinExistence type="predicted"/>
<dbReference type="EMBL" id="CM004468">
    <property type="protein sequence ID" value="OCT95395.1"/>
    <property type="molecule type" value="Genomic_DNA"/>
</dbReference>
<dbReference type="AlphaFoldDB" id="A0A974DPX4"/>
<dbReference type="Proteomes" id="UP000694892">
    <property type="component" value="Chromosome 2L"/>
</dbReference>
<evidence type="ECO:0000313" key="2">
    <source>
        <dbReference type="Proteomes" id="UP000694892"/>
    </source>
</evidence>
<organism evidence="1 2">
    <name type="scientific">Xenopus laevis</name>
    <name type="common">African clawed frog</name>
    <dbReference type="NCBI Taxonomy" id="8355"/>
    <lineage>
        <taxon>Eukaryota</taxon>
        <taxon>Metazoa</taxon>
        <taxon>Chordata</taxon>
        <taxon>Craniata</taxon>
        <taxon>Vertebrata</taxon>
        <taxon>Euteleostomi</taxon>
        <taxon>Amphibia</taxon>
        <taxon>Batrachia</taxon>
        <taxon>Anura</taxon>
        <taxon>Pipoidea</taxon>
        <taxon>Pipidae</taxon>
        <taxon>Xenopodinae</taxon>
        <taxon>Xenopus</taxon>
        <taxon>Xenopus</taxon>
    </lineage>
</organism>
<gene>
    <name evidence="1" type="ORF">XELAEV_18013085mg</name>
</gene>
<name>A0A974DPX4_XENLA</name>